<dbReference type="Proteomes" id="UP001515480">
    <property type="component" value="Unassembled WGS sequence"/>
</dbReference>
<dbReference type="AlphaFoldDB" id="A0AB34IPI0"/>
<feature type="transmembrane region" description="Helical" evidence="1">
    <location>
        <begin position="189"/>
        <end position="213"/>
    </location>
</feature>
<evidence type="ECO:0000256" key="1">
    <source>
        <dbReference type="SAM" id="Phobius"/>
    </source>
</evidence>
<organism evidence="2 3">
    <name type="scientific">Prymnesium parvum</name>
    <name type="common">Toxic golden alga</name>
    <dbReference type="NCBI Taxonomy" id="97485"/>
    <lineage>
        <taxon>Eukaryota</taxon>
        <taxon>Haptista</taxon>
        <taxon>Haptophyta</taxon>
        <taxon>Prymnesiophyceae</taxon>
        <taxon>Prymnesiales</taxon>
        <taxon>Prymnesiaceae</taxon>
        <taxon>Prymnesium</taxon>
    </lineage>
</organism>
<feature type="transmembrane region" description="Helical" evidence="1">
    <location>
        <begin position="35"/>
        <end position="55"/>
    </location>
</feature>
<feature type="transmembrane region" description="Helical" evidence="1">
    <location>
        <begin position="165"/>
        <end position="182"/>
    </location>
</feature>
<gene>
    <name evidence="2" type="ORF">AB1Y20_011935</name>
</gene>
<reference evidence="2 3" key="1">
    <citation type="journal article" date="2024" name="Science">
        <title>Giant polyketide synthase enzymes in the biosynthesis of giant marine polyether toxins.</title>
        <authorList>
            <person name="Fallon T.R."/>
            <person name="Shende V.V."/>
            <person name="Wierzbicki I.H."/>
            <person name="Pendleton A.L."/>
            <person name="Watervoot N.F."/>
            <person name="Auber R.P."/>
            <person name="Gonzalez D.J."/>
            <person name="Wisecaver J.H."/>
            <person name="Moore B.S."/>
        </authorList>
    </citation>
    <scope>NUCLEOTIDE SEQUENCE [LARGE SCALE GENOMIC DNA]</scope>
    <source>
        <strain evidence="2 3">12B1</strain>
    </source>
</reference>
<dbReference type="EMBL" id="JBGBPQ010000021">
    <property type="protein sequence ID" value="KAL1503448.1"/>
    <property type="molecule type" value="Genomic_DNA"/>
</dbReference>
<name>A0AB34IPI0_PRYPA</name>
<keyword evidence="1" id="KW-1133">Transmembrane helix</keyword>
<evidence type="ECO:0008006" key="4">
    <source>
        <dbReference type="Google" id="ProtNLM"/>
    </source>
</evidence>
<comment type="caution">
    <text evidence="2">The sequence shown here is derived from an EMBL/GenBank/DDBJ whole genome shotgun (WGS) entry which is preliminary data.</text>
</comment>
<keyword evidence="1" id="KW-0812">Transmembrane</keyword>
<evidence type="ECO:0000313" key="2">
    <source>
        <dbReference type="EMBL" id="KAL1503448.1"/>
    </source>
</evidence>
<protein>
    <recommendedName>
        <fullName evidence="4">Autophagy-related protein 9</fullName>
    </recommendedName>
</protein>
<proteinExistence type="predicted"/>
<evidence type="ECO:0000313" key="3">
    <source>
        <dbReference type="Proteomes" id="UP001515480"/>
    </source>
</evidence>
<keyword evidence="1" id="KW-0472">Membrane</keyword>
<keyword evidence="3" id="KW-1185">Reference proteome</keyword>
<sequence>MVRLLCCFRSASSVTERLAGSTYLFLCGSIWRTPLLWTLGLATALLQSVLLLLVWSRAEANMFYEFYAHGLVRINSTSLYDDYNATDLLDALRHESMYRFPSVEAWKQLGRTGAPGEGIAAAGAAGGASFSPQVDALAGVERYNVMIRWSEHHAYLPQFLTHPDLQLDYALLFSLIMLFVWVSKDAIDALWCIAGGFVLSGFFIALNVFLALGTGWDQMYVKFLPIFVWDTPANVIGVSPISMILDSVAVMLILDLDDKAYGLIKSAFSVAVHKFEKSLDELEMFYDGHYEIDHEVHSV</sequence>
<feature type="transmembrane region" description="Helical" evidence="1">
    <location>
        <begin position="233"/>
        <end position="254"/>
    </location>
</feature>
<accession>A0AB34IPI0</accession>